<proteinExistence type="predicted"/>
<keyword evidence="6" id="KW-0547">Nucleotide-binding</keyword>
<dbReference type="SUPFAM" id="SSF55874">
    <property type="entry name" value="ATPase domain of HSP90 chaperone/DNA topoisomerase II/histidine kinase"/>
    <property type="match status" value="1"/>
</dbReference>
<keyword evidence="2" id="KW-1003">Cell membrane</keyword>
<dbReference type="Proteomes" id="UP000250369">
    <property type="component" value="Unassembled WGS sequence"/>
</dbReference>
<comment type="caution">
    <text evidence="14">The sequence shown here is derived from an EMBL/GenBank/DDBJ whole genome shotgun (WGS) entry which is preliminary data.</text>
</comment>
<dbReference type="PANTHER" id="PTHR34220">
    <property type="entry name" value="SENSOR HISTIDINE KINASE YPDA"/>
    <property type="match status" value="1"/>
</dbReference>
<keyword evidence="15" id="KW-1185">Reference proteome</keyword>
<gene>
    <name evidence="14" type="ORF">DQG23_19105</name>
</gene>
<dbReference type="GO" id="GO:0005886">
    <property type="term" value="C:plasma membrane"/>
    <property type="evidence" value="ECO:0007669"/>
    <property type="project" value="UniProtKB-SubCell"/>
</dbReference>
<evidence type="ECO:0000256" key="6">
    <source>
        <dbReference type="ARBA" id="ARBA00022741"/>
    </source>
</evidence>
<evidence type="ECO:0000256" key="4">
    <source>
        <dbReference type="ARBA" id="ARBA00022679"/>
    </source>
</evidence>
<dbReference type="SMART" id="SM00304">
    <property type="entry name" value="HAMP"/>
    <property type="match status" value="1"/>
</dbReference>
<evidence type="ECO:0000259" key="13">
    <source>
        <dbReference type="PROSITE" id="PS50885"/>
    </source>
</evidence>
<dbReference type="InterPro" id="IPR010559">
    <property type="entry name" value="Sig_transdc_His_kin_internal"/>
</dbReference>
<evidence type="ECO:0000256" key="1">
    <source>
        <dbReference type="ARBA" id="ARBA00004651"/>
    </source>
</evidence>
<dbReference type="InterPro" id="IPR003660">
    <property type="entry name" value="HAMP_dom"/>
</dbReference>
<keyword evidence="5 12" id="KW-0812">Transmembrane</keyword>
<evidence type="ECO:0000256" key="2">
    <source>
        <dbReference type="ARBA" id="ARBA00022475"/>
    </source>
</evidence>
<evidence type="ECO:0000256" key="11">
    <source>
        <dbReference type="ARBA" id="ARBA00023136"/>
    </source>
</evidence>
<evidence type="ECO:0000256" key="10">
    <source>
        <dbReference type="ARBA" id="ARBA00023012"/>
    </source>
</evidence>
<feature type="transmembrane region" description="Helical" evidence="12">
    <location>
        <begin position="289"/>
        <end position="309"/>
    </location>
</feature>
<protein>
    <submittedName>
        <fullName evidence="14">Sensor histidine kinase</fullName>
    </submittedName>
</protein>
<dbReference type="CDD" id="cd06225">
    <property type="entry name" value="HAMP"/>
    <property type="match status" value="1"/>
</dbReference>
<dbReference type="SUPFAM" id="SSF158472">
    <property type="entry name" value="HAMP domain-like"/>
    <property type="match status" value="1"/>
</dbReference>
<keyword evidence="4" id="KW-0808">Transferase</keyword>
<keyword evidence="7 14" id="KW-0418">Kinase</keyword>
<keyword evidence="11 12" id="KW-0472">Membrane</keyword>
<feature type="domain" description="HAMP" evidence="13">
    <location>
        <begin position="310"/>
        <end position="362"/>
    </location>
</feature>
<evidence type="ECO:0000313" key="14">
    <source>
        <dbReference type="EMBL" id="RAV19575.1"/>
    </source>
</evidence>
<evidence type="ECO:0000256" key="9">
    <source>
        <dbReference type="ARBA" id="ARBA00022989"/>
    </source>
</evidence>
<keyword evidence="10" id="KW-0902">Two-component regulatory system</keyword>
<dbReference type="Gene3D" id="6.10.340.10">
    <property type="match status" value="1"/>
</dbReference>
<dbReference type="GO" id="GO:0005524">
    <property type="term" value="F:ATP binding"/>
    <property type="evidence" value="ECO:0007669"/>
    <property type="project" value="UniProtKB-KW"/>
</dbReference>
<comment type="subcellular location">
    <subcellularLocation>
        <location evidence="1">Cell membrane</location>
        <topology evidence="1">Multi-pass membrane protein</topology>
    </subcellularLocation>
</comment>
<dbReference type="InterPro" id="IPR036890">
    <property type="entry name" value="HATPase_C_sf"/>
</dbReference>
<organism evidence="14 15">
    <name type="scientific">Paenibacillus contaminans</name>
    <dbReference type="NCBI Taxonomy" id="450362"/>
    <lineage>
        <taxon>Bacteria</taxon>
        <taxon>Bacillati</taxon>
        <taxon>Bacillota</taxon>
        <taxon>Bacilli</taxon>
        <taxon>Bacillales</taxon>
        <taxon>Paenibacillaceae</taxon>
        <taxon>Paenibacillus</taxon>
    </lineage>
</organism>
<evidence type="ECO:0000256" key="12">
    <source>
        <dbReference type="SAM" id="Phobius"/>
    </source>
</evidence>
<dbReference type="EMBL" id="QMFB01000011">
    <property type="protein sequence ID" value="RAV19575.1"/>
    <property type="molecule type" value="Genomic_DNA"/>
</dbReference>
<dbReference type="Gene3D" id="3.30.565.10">
    <property type="entry name" value="Histidine kinase-like ATPase, C-terminal domain"/>
    <property type="match status" value="1"/>
</dbReference>
<dbReference type="RefSeq" id="WP_113032480.1">
    <property type="nucleotide sequence ID" value="NZ_QMFB01000011.1"/>
</dbReference>
<dbReference type="OrthoDB" id="2062925at2"/>
<dbReference type="InterPro" id="IPR050640">
    <property type="entry name" value="Bact_2-comp_sensor_kinase"/>
</dbReference>
<keyword evidence="3" id="KW-0597">Phosphoprotein</keyword>
<sequence length="582" mass="67537">MYRVRNYKMTIFPKLFLSFLAIIGSLYMLNLAMNNSGVRTIKTEIEESLKSRVHFYHSTFETDLKRIIKLKHEYLYDSDLMELSFVPEQMSDYQFAEAILRIKTRLNLLKTSSLYIDDVHVHIPLIDRTISSTGYVDSPPPDELKILKQSNFVHPIVSWDGRILIGGISPEWNLNDAEPLLTFKLQLSEEKIRLSLQQIDNTGLGGAILFDNNGTWAVYGNEAPSDEERMLLEQMKSVPEEAQSGTIHRKMNGQNYLVIYERSAALQSTTLVYFPEDEVLGPLKTNRHWFWWVSLASAGVVLAFSFWTYRLIHQPIRRMVQAFRKVENGDLSVAIHRRQEDEFSYLYTRFNAMVSELNVLIKEVYEQKIRSQRAELKQLQSQVNPHFLYNSYFVLYRMAKIPDIDNVIRLARHLGEYFRYITRSGSDEVALDEEVKHTLAYVQIQMFRFDQRIETRFADVPEACKPVRVPRLILQPIMENAYEHGLKETIADGLVCVEFIQQDQDLIIAVEDNGREMTNEQIGELDRLLHQKNDLIETTGILNVHRRLQLKFGEAYGLSVSRASIGGLRVEMKIRLEPEPGS</sequence>
<dbReference type="AlphaFoldDB" id="A0A329MIA9"/>
<keyword evidence="8" id="KW-0067">ATP-binding</keyword>
<dbReference type="Pfam" id="PF00672">
    <property type="entry name" value="HAMP"/>
    <property type="match status" value="1"/>
</dbReference>
<evidence type="ECO:0000256" key="8">
    <source>
        <dbReference type="ARBA" id="ARBA00022840"/>
    </source>
</evidence>
<evidence type="ECO:0000256" key="3">
    <source>
        <dbReference type="ARBA" id="ARBA00022553"/>
    </source>
</evidence>
<accession>A0A329MIA9</accession>
<dbReference type="Pfam" id="PF06580">
    <property type="entry name" value="His_kinase"/>
    <property type="match status" value="1"/>
</dbReference>
<name>A0A329MIA9_9BACL</name>
<keyword evidence="9 12" id="KW-1133">Transmembrane helix</keyword>
<evidence type="ECO:0000256" key="7">
    <source>
        <dbReference type="ARBA" id="ARBA00022777"/>
    </source>
</evidence>
<evidence type="ECO:0000313" key="15">
    <source>
        <dbReference type="Proteomes" id="UP000250369"/>
    </source>
</evidence>
<evidence type="ECO:0000256" key="5">
    <source>
        <dbReference type="ARBA" id="ARBA00022692"/>
    </source>
</evidence>
<reference evidence="14 15" key="1">
    <citation type="journal article" date="2009" name="Int. J. Syst. Evol. Microbiol.">
        <title>Paenibacillus contaminans sp. nov., isolated from a contaminated laboratory plate.</title>
        <authorList>
            <person name="Chou J.H."/>
            <person name="Lee J.H."/>
            <person name="Lin M.C."/>
            <person name="Chang P.S."/>
            <person name="Arun A.B."/>
            <person name="Young C.C."/>
            <person name="Chen W.M."/>
        </authorList>
    </citation>
    <scope>NUCLEOTIDE SEQUENCE [LARGE SCALE GENOMIC DNA]</scope>
    <source>
        <strain evidence="14 15">CKOBP-6</strain>
    </source>
</reference>
<dbReference type="PROSITE" id="PS50885">
    <property type="entry name" value="HAMP"/>
    <property type="match status" value="1"/>
</dbReference>
<dbReference type="PANTHER" id="PTHR34220:SF11">
    <property type="entry name" value="SENSOR PROTEIN KINASE HPTS"/>
    <property type="match status" value="1"/>
</dbReference>
<dbReference type="GO" id="GO:0000155">
    <property type="term" value="F:phosphorelay sensor kinase activity"/>
    <property type="evidence" value="ECO:0007669"/>
    <property type="project" value="InterPro"/>
</dbReference>